<dbReference type="PANTHER" id="PTHR30061">
    <property type="entry name" value="MALTOSE-BINDING PERIPLASMIC PROTEIN"/>
    <property type="match status" value="1"/>
</dbReference>
<evidence type="ECO:0000313" key="4">
    <source>
        <dbReference type="EMBL" id="GGA98007.1"/>
    </source>
</evidence>
<comment type="similarity">
    <text evidence="1">Belongs to the bacterial solute-binding protein 1 family.</text>
</comment>
<dbReference type="Pfam" id="PF13416">
    <property type="entry name" value="SBP_bac_8"/>
    <property type="match status" value="1"/>
</dbReference>
<dbReference type="PANTHER" id="PTHR30061:SF50">
    <property type="entry name" value="MALTOSE_MALTODEXTRIN-BINDING PERIPLASMIC PROTEIN"/>
    <property type="match status" value="1"/>
</dbReference>
<evidence type="ECO:0000256" key="2">
    <source>
        <dbReference type="ARBA" id="ARBA00022448"/>
    </source>
</evidence>
<dbReference type="InterPro" id="IPR006059">
    <property type="entry name" value="SBP"/>
</dbReference>
<evidence type="ECO:0000256" key="1">
    <source>
        <dbReference type="ARBA" id="ARBA00008520"/>
    </source>
</evidence>
<dbReference type="SUPFAM" id="SSF53850">
    <property type="entry name" value="Periplasmic binding protein-like II"/>
    <property type="match status" value="1"/>
</dbReference>
<dbReference type="Proteomes" id="UP000651977">
    <property type="component" value="Unassembled WGS sequence"/>
</dbReference>
<comment type="caution">
    <text evidence="4">The sequence shown here is derived from an EMBL/GenBank/DDBJ whole genome shotgun (WGS) entry which is preliminary data.</text>
</comment>
<dbReference type="RefSeq" id="WP_055732267.1">
    <property type="nucleotide sequence ID" value="NZ_BMDY01000004.1"/>
</dbReference>
<name>A0ABQ1HZB5_9ALTE</name>
<evidence type="ECO:0000313" key="5">
    <source>
        <dbReference type="Proteomes" id="UP000651977"/>
    </source>
</evidence>
<protein>
    <recommendedName>
        <fullName evidence="6">ABC transporter substrate-binding protein</fullName>
    </recommendedName>
</protein>
<keyword evidence="2" id="KW-0813">Transport</keyword>
<evidence type="ECO:0000256" key="3">
    <source>
        <dbReference type="ARBA" id="ARBA00022729"/>
    </source>
</evidence>
<organism evidence="4 5">
    <name type="scientific">Agarivorans gilvus</name>
    <dbReference type="NCBI Taxonomy" id="680279"/>
    <lineage>
        <taxon>Bacteria</taxon>
        <taxon>Pseudomonadati</taxon>
        <taxon>Pseudomonadota</taxon>
        <taxon>Gammaproteobacteria</taxon>
        <taxon>Alteromonadales</taxon>
        <taxon>Alteromonadaceae</taxon>
        <taxon>Agarivorans</taxon>
    </lineage>
</organism>
<evidence type="ECO:0008006" key="6">
    <source>
        <dbReference type="Google" id="ProtNLM"/>
    </source>
</evidence>
<accession>A0ABQ1HZB5</accession>
<keyword evidence="3" id="KW-0732">Signal</keyword>
<reference evidence="5" key="1">
    <citation type="journal article" date="2019" name="Int. J. Syst. Evol. Microbiol.">
        <title>The Global Catalogue of Microorganisms (GCM) 10K type strain sequencing project: providing services to taxonomists for standard genome sequencing and annotation.</title>
        <authorList>
            <consortium name="The Broad Institute Genomics Platform"/>
            <consortium name="The Broad Institute Genome Sequencing Center for Infectious Disease"/>
            <person name="Wu L."/>
            <person name="Ma J."/>
        </authorList>
    </citation>
    <scope>NUCLEOTIDE SEQUENCE [LARGE SCALE GENOMIC DNA]</scope>
    <source>
        <strain evidence="5">CGMCC 1.10131</strain>
    </source>
</reference>
<proteinExistence type="inferred from homology"/>
<sequence>MRILLLLLGVVWGSSYAEQLSFIYYREQGRAVFEAIMEQFSQQYHHQVSFHQITSETLKPALVKSVMRGTAADVVFAPSDIIGIAEQAKFSEVAIDLVDPNTPKELLHTALNKQKLYGIPILQGNHLMLFYNRRYVSAPAKTWQDLLAQKAEFDRQGIATIGWNYTEMYWFAGFYNTFGGRMTDGQDVTLNEPAMQDALNFYKSLSTRGLVSAACTYDCGYREFIEGKVAYSINGEWSIADFERRLGDDLGIALIPKIGQRTFKPLSSSLVLVFPNNSLSGSKAKALNQLVEYLQSEAVQQRLYQEARFLPVNDPVLKQIQSHASANESAMLAQLADTVPMSAESAQSSAWLGMRKGFELFNKGLVDAARASRYMQTYAERDYKQSQQ</sequence>
<gene>
    <name evidence="4" type="primary">mifC</name>
    <name evidence="4" type="ORF">GCM10007414_08710</name>
</gene>
<keyword evidence="5" id="KW-1185">Reference proteome</keyword>
<dbReference type="EMBL" id="BMDY01000004">
    <property type="protein sequence ID" value="GGA98007.1"/>
    <property type="molecule type" value="Genomic_DNA"/>
</dbReference>
<dbReference type="Gene3D" id="3.40.190.10">
    <property type="entry name" value="Periplasmic binding protein-like II"/>
    <property type="match status" value="2"/>
</dbReference>